<keyword evidence="4" id="KW-1185">Reference proteome</keyword>
<reference evidence="3" key="2">
    <citation type="submission" date="2023-06" db="EMBL/GenBank/DDBJ databases">
        <authorList>
            <consortium name="Lawrence Berkeley National Laboratory"/>
            <person name="Haridas S."/>
            <person name="Hensen N."/>
            <person name="Bonometti L."/>
            <person name="Westerberg I."/>
            <person name="Brannstrom I.O."/>
            <person name="Guillou S."/>
            <person name="Cros-Aarteil S."/>
            <person name="Calhoun S."/>
            <person name="Kuo A."/>
            <person name="Mondo S."/>
            <person name="Pangilinan J."/>
            <person name="Riley R."/>
            <person name="Labutti K."/>
            <person name="Andreopoulos B."/>
            <person name="Lipzen A."/>
            <person name="Chen C."/>
            <person name="Yanf M."/>
            <person name="Daum C."/>
            <person name="Ng V."/>
            <person name="Clum A."/>
            <person name="Steindorff A."/>
            <person name="Ohm R."/>
            <person name="Martin F."/>
            <person name="Silar P."/>
            <person name="Natvig D."/>
            <person name="Lalanne C."/>
            <person name="Gautier V."/>
            <person name="Ament-Velasquez S.L."/>
            <person name="Kruys A."/>
            <person name="Hutchinson M.I."/>
            <person name="Powell A.J."/>
            <person name="Barry K."/>
            <person name="Miller A.N."/>
            <person name="Grigoriev I.V."/>
            <person name="Debuchy R."/>
            <person name="Gladieux P."/>
            <person name="Thoren M.H."/>
            <person name="Johannesson H."/>
        </authorList>
    </citation>
    <scope>NUCLEOTIDE SEQUENCE</scope>
    <source>
        <strain evidence="3">SMH4131-1</strain>
    </source>
</reference>
<evidence type="ECO:0000256" key="1">
    <source>
        <dbReference type="SAM" id="MobiDB-lite"/>
    </source>
</evidence>
<sequence length="127" mass="14030">MIYLLTFSISIIRRLLFWFLRLAHGAKWDPRQDNLPLFLLSFSFSHCTLFDSTSAHTARAREMAFLGLLRQGTGALEEQDGAIGLLLASRPSAGHPKSSSIAVQQETATRGRSKAGSPRSEGFRDHG</sequence>
<proteinExistence type="predicted"/>
<evidence type="ECO:0000313" key="3">
    <source>
        <dbReference type="EMBL" id="KAK3336106.1"/>
    </source>
</evidence>
<feature type="compositionally biased region" description="Polar residues" evidence="1">
    <location>
        <begin position="97"/>
        <end position="110"/>
    </location>
</feature>
<dbReference type="Proteomes" id="UP001286456">
    <property type="component" value="Unassembled WGS sequence"/>
</dbReference>
<evidence type="ECO:0000256" key="2">
    <source>
        <dbReference type="SAM" id="SignalP"/>
    </source>
</evidence>
<feature type="region of interest" description="Disordered" evidence="1">
    <location>
        <begin position="89"/>
        <end position="127"/>
    </location>
</feature>
<feature type="signal peptide" evidence="2">
    <location>
        <begin position="1"/>
        <end position="25"/>
    </location>
</feature>
<dbReference type="EMBL" id="JAUEPO010000001">
    <property type="protein sequence ID" value="KAK3336106.1"/>
    <property type="molecule type" value="Genomic_DNA"/>
</dbReference>
<reference evidence="3" key="1">
    <citation type="journal article" date="2023" name="Mol. Phylogenet. Evol.">
        <title>Genome-scale phylogeny and comparative genomics of the fungal order Sordariales.</title>
        <authorList>
            <person name="Hensen N."/>
            <person name="Bonometti L."/>
            <person name="Westerberg I."/>
            <person name="Brannstrom I.O."/>
            <person name="Guillou S."/>
            <person name="Cros-Aarteil S."/>
            <person name="Calhoun S."/>
            <person name="Haridas S."/>
            <person name="Kuo A."/>
            <person name="Mondo S."/>
            <person name="Pangilinan J."/>
            <person name="Riley R."/>
            <person name="LaButti K."/>
            <person name="Andreopoulos B."/>
            <person name="Lipzen A."/>
            <person name="Chen C."/>
            <person name="Yan M."/>
            <person name="Daum C."/>
            <person name="Ng V."/>
            <person name="Clum A."/>
            <person name="Steindorff A."/>
            <person name="Ohm R.A."/>
            <person name="Martin F."/>
            <person name="Silar P."/>
            <person name="Natvig D.O."/>
            <person name="Lalanne C."/>
            <person name="Gautier V."/>
            <person name="Ament-Velasquez S.L."/>
            <person name="Kruys A."/>
            <person name="Hutchinson M.I."/>
            <person name="Powell A.J."/>
            <person name="Barry K."/>
            <person name="Miller A.N."/>
            <person name="Grigoriev I.V."/>
            <person name="Debuchy R."/>
            <person name="Gladieux P."/>
            <person name="Hiltunen Thoren M."/>
            <person name="Johannesson H."/>
        </authorList>
    </citation>
    <scope>NUCLEOTIDE SEQUENCE</scope>
    <source>
        <strain evidence="3">SMH4131-1</strain>
    </source>
</reference>
<name>A0AAE0MKN0_9PEZI</name>
<organism evidence="3 4">
    <name type="scientific">Cercophora scortea</name>
    <dbReference type="NCBI Taxonomy" id="314031"/>
    <lineage>
        <taxon>Eukaryota</taxon>
        <taxon>Fungi</taxon>
        <taxon>Dikarya</taxon>
        <taxon>Ascomycota</taxon>
        <taxon>Pezizomycotina</taxon>
        <taxon>Sordariomycetes</taxon>
        <taxon>Sordariomycetidae</taxon>
        <taxon>Sordariales</taxon>
        <taxon>Lasiosphaeriaceae</taxon>
        <taxon>Cercophora</taxon>
    </lineage>
</organism>
<evidence type="ECO:0008006" key="5">
    <source>
        <dbReference type="Google" id="ProtNLM"/>
    </source>
</evidence>
<accession>A0AAE0MKN0</accession>
<comment type="caution">
    <text evidence="3">The sequence shown here is derived from an EMBL/GenBank/DDBJ whole genome shotgun (WGS) entry which is preliminary data.</text>
</comment>
<evidence type="ECO:0000313" key="4">
    <source>
        <dbReference type="Proteomes" id="UP001286456"/>
    </source>
</evidence>
<dbReference type="AlphaFoldDB" id="A0AAE0MKN0"/>
<protein>
    <recommendedName>
        <fullName evidence="5">Secreted protein</fullName>
    </recommendedName>
</protein>
<keyword evidence="2" id="KW-0732">Signal</keyword>
<feature type="chain" id="PRO_5042216449" description="Secreted protein" evidence="2">
    <location>
        <begin position="26"/>
        <end position="127"/>
    </location>
</feature>
<gene>
    <name evidence="3" type="ORF">B0T19DRAFT_28372</name>
</gene>